<keyword evidence="4 5" id="KW-0472">Membrane</keyword>
<feature type="transmembrane region" description="Helical" evidence="5">
    <location>
        <begin position="63"/>
        <end position="84"/>
    </location>
</feature>
<comment type="similarity">
    <text evidence="5">Belongs to the UPF0182 family.</text>
</comment>
<proteinExistence type="inferred from homology"/>
<feature type="transmembrane region" description="Helical" evidence="5">
    <location>
        <begin position="160"/>
        <end position="186"/>
    </location>
</feature>
<evidence type="ECO:0000256" key="4">
    <source>
        <dbReference type="ARBA" id="ARBA00023136"/>
    </source>
</evidence>
<accession>A0ABZ0U2E3</accession>
<name>A0ABZ0U2E3_9FIRM</name>
<sequence length="910" mass="105393">MADRIIYDYKKEKTKKVLKRIGLVLALLILIAIAFSIAFDLFLELIQIREIGKNFVSVFWKNFYVKLSVQIISFIVLFFIFFINNGIVKKNVERIVGKIGFLKKNILNIILSLFLALVTSKYLENNLYIKFLTLTHSKPFNIKDPIFKKDIGYYVFERPFFLTIVNFLFFLMIFVCIYTVVLYVVLYTASFVSKTSSWNILSDKKVRLHIFFNLILIFVVKIFTLKYEMEGLLYSFFGEVVGVGYTDYYIRMNYFKLSYILLTVIIALSIYFFIRGKYSTVGKVMLSYIVWGILGTLIAAAFQYFVVSPNEQVYERPFLEKNIKFTRLAYNLENIEEKYFPIDTSNNITAKDIEQNRATVENIRITDFPTTLDIQNQIQRFKQYYIFNDADIAKYTINGRIKSVFISAREINYDGIPTKTYINQKFQYTHGYGVVMSLMTEVTPEGQPKFIIKDIPVKSLDGAPKVTQPRIYYGEKTDPYVIVNTKVDEIDYPEGDSNKLYRYTGQGGIKLTPLNRLIFSYVYKDFRLLVSSAINSNSKLLINRNIVQRAKKVAPFLEFDSDPYILIDGKGGLVWILDAYTKTSYFPYSEPTEEGFNYIRNSVKVLIDAYNGTLKFYIVDKSDPIVNVYRSIYPQLFEKGDIPEDIAEHIRYPEYIFTVQANILKRYHMTNPNVFYNKEDLWDFGKHKTPDGSIDYIPPYYSVMKLPDSQKEEMILMVPFTPLKYNTMIAWLAAKSDQENYGKLVLYKFPKGSTVYGPLQVENMIDQDPQISKDLSLWNQGGSKVIRGNLLALPINQKILYIEPIYIASDNASALPEVKRVIVACNGKVVMGNSLSDALTQLIGQQGAQTIQELQTPQQQQGAQEIQNFSQQLSKLKGIFEDAKRALQEGNWEEFGKKFKELDEMMKNIK</sequence>
<evidence type="ECO:0000256" key="2">
    <source>
        <dbReference type="ARBA" id="ARBA00022692"/>
    </source>
</evidence>
<dbReference type="EMBL" id="CP139957">
    <property type="protein sequence ID" value="WPX09466.1"/>
    <property type="molecule type" value="Genomic_DNA"/>
</dbReference>
<gene>
    <name evidence="6" type="ORF">SOJ16_000677</name>
</gene>
<comment type="subcellular location">
    <subcellularLocation>
        <location evidence="5">Cell membrane</location>
        <topology evidence="5">Multi-pass membrane protein</topology>
    </subcellularLocation>
</comment>
<dbReference type="PANTHER" id="PTHR39344:SF1">
    <property type="entry name" value="UPF0182 PROTEIN SLL1060"/>
    <property type="match status" value="1"/>
</dbReference>
<evidence type="ECO:0000256" key="1">
    <source>
        <dbReference type="ARBA" id="ARBA00022475"/>
    </source>
</evidence>
<feature type="transmembrane region" description="Helical" evidence="5">
    <location>
        <begin position="286"/>
        <end position="307"/>
    </location>
</feature>
<dbReference type="Proteomes" id="UP001322744">
    <property type="component" value="Chromosome"/>
</dbReference>
<dbReference type="HAMAP" id="MF_01600">
    <property type="entry name" value="UPF0182"/>
    <property type="match status" value="1"/>
</dbReference>
<dbReference type="InterPro" id="IPR005372">
    <property type="entry name" value="UPF0182"/>
</dbReference>
<keyword evidence="2 5" id="KW-0812">Transmembrane</keyword>
<organism evidence="6 7">
    <name type="scientific">Anaerocellum danielii</name>
    <dbReference type="NCBI Taxonomy" id="1387557"/>
    <lineage>
        <taxon>Bacteria</taxon>
        <taxon>Bacillati</taxon>
        <taxon>Bacillota</taxon>
        <taxon>Bacillota incertae sedis</taxon>
        <taxon>Caldicellulosiruptorales</taxon>
        <taxon>Caldicellulosiruptoraceae</taxon>
        <taxon>Anaerocellum</taxon>
    </lineage>
</organism>
<reference evidence="6 7" key="1">
    <citation type="submission" date="2023-12" db="EMBL/GenBank/DDBJ databases">
        <authorList>
            <person name="Manesh M.J.H."/>
            <person name="Bing R.G."/>
            <person name="Willard D.J."/>
            <person name="Kelly R.M."/>
        </authorList>
    </citation>
    <scope>NUCLEOTIDE SEQUENCE [LARGE SCALE GENOMIC DNA]</scope>
    <source>
        <strain evidence="6 7">DSM 8977</strain>
    </source>
</reference>
<evidence type="ECO:0000313" key="6">
    <source>
        <dbReference type="EMBL" id="WPX09466.1"/>
    </source>
</evidence>
<feature type="transmembrane region" description="Helical" evidence="5">
    <location>
        <begin position="206"/>
        <end position="225"/>
    </location>
</feature>
<evidence type="ECO:0000256" key="3">
    <source>
        <dbReference type="ARBA" id="ARBA00022989"/>
    </source>
</evidence>
<keyword evidence="7" id="KW-1185">Reference proteome</keyword>
<evidence type="ECO:0000313" key="7">
    <source>
        <dbReference type="Proteomes" id="UP001322744"/>
    </source>
</evidence>
<protein>
    <recommendedName>
        <fullName evidence="5">UPF0182 protein SOJ16_000677</fullName>
    </recommendedName>
</protein>
<evidence type="ECO:0000256" key="5">
    <source>
        <dbReference type="HAMAP-Rule" id="MF_01600"/>
    </source>
</evidence>
<keyword evidence="3 5" id="KW-1133">Transmembrane helix</keyword>
<dbReference type="RefSeq" id="WP_045174180.1">
    <property type="nucleotide sequence ID" value="NZ_CP139957.1"/>
</dbReference>
<dbReference type="PANTHER" id="PTHR39344">
    <property type="entry name" value="UPF0182 PROTEIN SLL1060"/>
    <property type="match status" value="1"/>
</dbReference>
<keyword evidence="1 5" id="KW-1003">Cell membrane</keyword>
<feature type="transmembrane region" description="Helical" evidence="5">
    <location>
        <begin position="21"/>
        <end position="43"/>
    </location>
</feature>
<dbReference type="Pfam" id="PF03699">
    <property type="entry name" value="UPF0182"/>
    <property type="match status" value="1"/>
</dbReference>
<feature type="transmembrane region" description="Helical" evidence="5">
    <location>
        <begin position="257"/>
        <end position="274"/>
    </location>
</feature>
<feature type="transmembrane region" description="Helical" evidence="5">
    <location>
        <begin position="105"/>
        <end position="123"/>
    </location>
</feature>